<reference evidence="2" key="1">
    <citation type="submission" date="2009-12" db="EMBL/GenBank/DDBJ databases">
        <title>Complete sequence of Treponema azotonutricium strain ZAS-9.</title>
        <authorList>
            <person name="Tetu S.G."/>
            <person name="Matson E."/>
            <person name="Ren Q."/>
            <person name="Seshadri R."/>
            <person name="Elbourne L."/>
            <person name="Hassan K.A."/>
            <person name="Durkin A."/>
            <person name="Radune D."/>
            <person name="Mohamoud Y."/>
            <person name="Shay R."/>
            <person name="Jin S."/>
            <person name="Zhang X."/>
            <person name="Lucey K."/>
            <person name="Ballor N.R."/>
            <person name="Ottesen E."/>
            <person name="Rosenthal R."/>
            <person name="Allen A."/>
            <person name="Leadbetter J.R."/>
            <person name="Paulsen I.T."/>
        </authorList>
    </citation>
    <scope>NUCLEOTIDE SEQUENCE [LARGE SCALE GENOMIC DNA]</scope>
    <source>
        <strain evidence="2">ATCC BAA-888 / DSM 13862 / ZAS-9</strain>
    </source>
</reference>
<accession>F5YFS1</accession>
<name>F5YFS1_LEAAZ</name>
<dbReference type="InParanoid" id="F5YFS1"/>
<dbReference type="KEGG" id="taz:TREAZ_2447"/>
<reference evidence="1 2" key="2">
    <citation type="journal article" date="2011" name="ISME J.">
        <title>RNA-seq reveals cooperative metabolic interactions between two termite-gut spirochete species in co-culture.</title>
        <authorList>
            <person name="Rosenthal A.Z."/>
            <person name="Matson E.G."/>
            <person name="Eldar A."/>
            <person name="Leadbetter J.R."/>
        </authorList>
    </citation>
    <scope>NUCLEOTIDE SEQUENCE [LARGE SCALE GENOMIC DNA]</scope>
    <source>
        <strain evidence="2">ATCC BAA-888 / DSM 13862 / ZAS-9</strain>
    </source>
</reference>
<dbReference type="EMBL" id="CP001841">
    <property type="protein sequence ID" value="AEF82252.1"/>
    <property type="molecule type" value="Genomic_DNA"/>
</dbReference>
<dbReference type="STRING" id="545695.TREAZ_2447"/>
<gene>
    <name evidence="1" type="ordered locus">TREAZ_2447</name>
</gene>
<dbReference type="HOGENOM" id="CLU_3298085_0_0_12"/>
<evidence type="ECO:0000313" key="1">
    <source>
        <dbReference type="EMBL" id="AEF82252.1"/>
    </source>
</evidence>
<sequence>MNRCEFEQYLAQYNVPCSLLEYDDVIADLEKMKGIAVPAR</sequence>
<evidence type="ECO:0000313" key="2">
    <source>
        <dbReference type="Proteomes" id="UP000009222"/>
    </source>
</evidence>
<dbReference type="AlphaFoldDB" id="F5YFS1"/>
<keyword evidence="2" id="KW-1185">Reference proteome</keyword>
<proteinExistence type="predicted"/>
<organism evidence="1 2">
    <name type="scientific">Leadbettera azotonutricia (strain ATCC BAA-888 / DSM 13862 / ZAS-9)</name>
    <name type="common">Treponema azotonutricium</name>
    <dbReference type="NCBI Taxonomy" id="545695"/>
    <lineage>
        <taxon>Bacteria</taxon>
        <taxon>Pseudomonadati</taxon>
        <taxon>Spirochaetota</taxon>
        <taxon>Spirochaetia</taxon>
        <taxon>Spirochaetales</taxon>
        <taxon>Breznakiellaceae</taxon>
        <taxon>Leadbettera</taxon>
    </lineage>
</organism>
<protein>
    <submittedName>
        <fullName evidence="1">Uncharacterized protein</fullName>
    </submittedName>
</protein>
<dbReference type="Proteomes" id="UP000009222">
    <property type="component" value="Chromosome"/>
</dbReference>